<feature type="domain" description="BppU N-terminal" evidence="2">
    <location>
        <begin position="1"/>
        <end position="144"/>
    </location>
</feature>
<feature type="coiled-coil region" evidence="1">
    <location>
        <begin position="288"/>
        <end position="315"/>
    </location>
</feature>
<feature type="coiled-coil region" evidence="1">
    <location>
        <begin position="155"/>
        <end position="246"/>
    </location>
</feature>
<dbReference type="EMBL" id="JABCAG010000046">
    <property type="protein sequence ID" value="NMP59340.1"/>
    <property type="molecule type" value="Genomic_DNA"/>
</dbReference>
<proteinExistence type="predicted"/>
<evidence type="ECO:0000259" key="2">
    <source>
        <dbReference type="Pfam" id="PF10651"/>
    </source>
</evidence>
<comment type="caution">
    <text evidence="3">The sequence shown here is derived from an EMBL/GenBank/DDBJ whole genome shotgun (WGS) entry which is preliminary data.</text>
</comment>
<accession>A0A848MZJ5</accession>
<sequence>MKYDLYLDIAKTTIDYRVNPIIYGRIGDNGMNNVRVHIFNKGQPFNLANTTIKFEGMTPSGSRISNTDGVSSIDAPSGRFTYTFPKNCFDHIGFYHLAHFSIIQQNQKATTQDFSLQVLGTVDMTAPEAELIIVEFNKLIEEIRQIQEKELSYVREASKETLDELNTQVEELMKESAWEQLKEILDDLEKIQQEIQSLEIDKITEEVGDRIKDDLIQRLAIIDAEINNLEKLMHSYENNIQQKVTQADQTIDKKVTAAKEDLAKESTSIKNSLNDTATNAKKEIDVIASNAADSLEKVQGQLDEIEKTASQFQRVKLTADNGRSLSLKNLTPTPTSYLILSKFSGTFSLSIEESKLMTDYDQLPENLKESGIIVTSVPGKEAGQQSADSIQFVYSDKDMQFTARRLTLKDGTISPWIEEMRAENYVNTAEPQEIKGRKNFLERPLHNGNSLAQETFGITLNGGQLAGVPVSNGTVLNWGRPYAYDNNRSKNNNFFSLSEDTKTLTILKDCTLQFTGKFTCQTNNASYYAYLGMRVNGASDWRVAGIAGTLNWRNDVGWFMARKFNAGDRVTLVTETNFTTSSVNAWGVDQVYIKEVLTA</sequence>
<evidence type="ECO:0000313" key="4">
    <source>
        <dbReference type="Proteomes" id="UP000557857"/>
    </source>
</evidence>
<dbReference type="Gene3D" id="2.60.40.3350">
    <property type="match status" value="1"/>
</dbReference>
<dbReference type="Proteomes" id="UP000557857">
    <property type="component" value="Unassembled WGS sequence"/>
</dbReference>
<dbReference type="AlphaFoldDB" id="A0A848MZJ5"/>
<evidence type="ECO:0000313" key="3">
    <source>
        <dbReference type="EMBL" id="NMP59340.1"/>
    </source>
</evidence>
<organism evidence="3 4">
    <name type="scientific">Enterococcus mundtii</name>
    <dbReference type="NCBI Taxonomy" id="53346"/>
    <lineage>
        <taxon>Bacteria</taxon>
        <taxon>Bacillati</taxon>
        <taxon>Bacillota</taxon>
        <taxon>Bacilli</taxon>
        <taxon>Lactobacillales</taxon>
        <taxon>Enterococcaceae</taxon>
        <taxon>Enterococcus</taxon>
    </lineage>
</organism>
<evidence type="ECO:0000256" key="1">
    <source>
        <dbReference type="SAM" id="Coils"/>
    </source>
</evidence>
<dbReference type="InterPro" id="IPR018913">
    <property type="entry name" value="BppU_N"/>
</dbReference>
<dbReference type="Pfam" id="PF10651">
    <property type="entry name" value="BppU_N"/>
    <property type="match status" value="1"/>
</dbReference>
<reference evidence="3 4" key="1">
    <citation type="submission" date="2020-04" db="EMBL/GenBank/DDBJ databases">
        <authorList>
            <person name="Abaymova A."/>
            <person name="Teymurazov M."/>
            <person name="Tazyna O."/>
            <person name="Chatushin Y."/>
            <person name="Svetoch E."/>
            <person name="Pereligyn V."/>
            <person name="Pohylenko V."/>
            <person name="Platonov M."/>
            <person name="Kartsev N."/>
            <person name="Skryabin Y."/>
            <person name="Sizova A."/>
            <person name="Solomentsev V."/>
            <person name="Kislichkina A."/>
            <person name="Bogun A."/>
        </authorList>
    </citation>
    <scope>NUCLEOTIDE SEQUENCE [LARGE SCALE GENOMIC DNA]</scope>
    <source>
        <strain evidence="4">SCPM-O-B-8398 (E28)</strain>
    </source>
</reference>
<protein>
    <submittedName>
        <fullName evidence="3">BppU family phage baseplate upper protein</fullName>
    </submittedName>
</protein>
<name>A0A848MZJ5_ENTMU</name>
<keyword evidence="1" id="KW-0175">Coiled coil</keyword>
<gene>
    <name evidence="3" type="ORF">HI921_12850</name>
</gene>
<dbReference type="RefSeq" id="WP_169058988.1">
    <property type="nucleotide sequence ID" value="NZ_JABCAG010000046.1"/>
</dbReference>